<organism evidence="6 7">
    <name type="scientific">Enterococcus alishanensis</name>
    <dbReference type="NCBI Taxonomy" id="1303817"/>
    <lineage>
        <taxon>Bacteria</taxon>
        <taxon>Bacillati</taxon>
        <taxon>Bacillota</taxon>
        <taxon>Bacilli</taxon>
        <taxon>Lactobacillales</taxon>
        <taxon>Enterococcaceae</taxon>
        <taxon>Enterococcus</taxon>
    </lineage>
</organism>
<dbReference type="SFLD" id="SFLDS00005">
    <property type="entry name" value="Isoprenoid_Synthase_Type_I"/>
    <property type="match status" value="1"/>
</dbReference>
<dbReference type="RefSeq" id="WP_218325184.1">
    <property type="nucleotide sequence ID" value="NZ_JAHUZB010000002.1"/>
</dbReference>
<dbReference type="PANTHER" id="PTHR12001">
    <property type="entry name" value="GERANYLGERANYL PYROPHOSPHATE SYNTHASE"/>
    <property type="match status" value="1"/>
</dbReference>
<comment type="cofactor">
    <cofactor evidence="1">
        <name>Mg(2+)</name>
        <dbReference type="ChEBI" id="CHEBI:18420"/>
    </cofactor>
</comment>
<dbReference type="InterPro" id="IPR000092">
    <property type="entry name" value="Polyprenyl_synt"/>
</dbReference>
<dbReference type="PANTHER" id="PTHR12001:SF69">
    <property type="entry name" value="ALL TRANS-POLYPRENYL-DIPHOSPHATE SYNTHASE PDSS1"/>
    <property type="match status" value="1"/>
</dbReference>
<evidence type="ECO:0000256" key="4">
    <source>
        <dbReference type="ARBA" id="ARBA00022723"/>
    </source>
</evidence>
<sequence>MLDYWKDYPNLQQKLTLVQDLMAERLVIQNKEIEGAIQAFSTKGGKLIRPALFFLFAEIAHGEVSDEKFVKIAASLELLHSATLVHDDIIDDSPTRRALPTIQSQFGKDIAVYTGDFIYTIYFELLAETMTGTPFLMKNAKSMKKILQGELHQMSLTYQKDQSIWQYLKSINGKTAELISLSCWEGTYFGGADLVTQARAKRIGKAIGLAFQVYDDILNFSLDLGSDEKPILTDVVQGIYTYPLLAAKNNSPEKINPYLIHPENLSIKERTELAELVAETGGLEDALIFAEKLTEKAIREIDLLPESASKETLKSITVDLLHRAY</sequence>
<evidence type="ECO:0000256" key="5">
    <source>
        <dbReference type="ARBA" id="ARBA00022842"/>
    </source>
</evidence>
<evidence type="ECO:0000313" key="7">
    <source>
        <dbReference type="Proteomes" id="UP000774130"/>
    </source>
</evidence>
<keyword evidence="4" id="KW-0479">Metal-binding</keyword>
<comment type="caution">
    <text evidence="6">The sequence shown here is derived from an EMBL/GenBank/DDBJ whole genome shotgun (WGS) entry which is preliminary data.</text>
</comment>
<reference evidence="6 7" key="1">
    <citation type="submission" date="2021-06" db="EMBL/GenBank/DDBJ databases">
        <title>Enterococcus alishanensis sp. nov., a novel lactic acid bacterium isolated from fresh coffee beans.</title>
        <authorList>
            <person name="Chen Y.-S."/>
        </authorList>
    </citation>
    <scope>NUCLEOTIDE SEQUENCE [LARGE SCALE GENOMIC DNA]</scope>
    <source>
        <strain evidence="6 7">ALS3</strain>
    </source>
</reference>
<evidence type="ECO:0000256" key="2">
    <source>
        <dbReference type="ARBA" id="ARBA00006706"/>
    </source>
</evidence>
<dbReference type="Pfam" id="PF00348">
    <property type="entry name" value="polyprenyl_synt"/>
    <property type="match status" value="1"/>
</dbReference>
<evidence type="ECO:0000256" key="1">
    <source>
        <dbReference type="ARBA" id="ARBA00001946"/>
    </source>
</evidence>
<keyword evidence="5" id="KW-0460">Magnesium</keyword>
<protein>
    <submittedName>
        <fullName evidence="6">Polyprenyl synthetase family protein</fullName>
    </submittedName>
</protein>
<keyword evidence="7" id="KW-1185">Reference proteome</keyword>
<proteinExistence type="inferred from homology"/>
<dbReference type="Proteomes" id="UP000774130">
    <property type="component" value="Unassembled WGS sequence"/>
</dbReference>
<dbReference type="EMBL" id="JAHUZB010000002">
    <property type="protein sequence ID" value="MBV7390132.1"/>
    <property type="molecule type" value="Genomic_DNA"/>
</dbReference>
<comment type="similarity">
    <text evidence="2">Belongs to the FPP/GGPP synthase family.</text>
</comment>
<dbReference type="PROSITE" id="PS00444">
    <property type="entry name" value="POLYPRENYL_SYNTHASE_2"/>
    <property type="match status" value="1"/>
</dbReference>
<name>A0ABS6TB51_9ENTE</name>
<dbReference type="CDD" id="cd00685">
    <property type="entry name" value="Trans_IPPS_HT"/>
    <property type="match status" value="1"/>
</dbReference>
<dbReference type="InterPro" id="IPR033749">
    <property type="entry name" value="Polyprenyl_synt_CS"/>
</dbReference>
<gene>
    <name evidence="6" type="ORF">KUA55_05520</name>
</gene>
<evidence type="ECO:0000313" key="6">
    <source>
        <dbReference type="EMBL" id="MBV7390132.1"/>
    </source>
</evidence>
<keyword evidence="3" id="KW-0808">Transferase</keyword>
<accession>A0ABS6TB51</accession>
<evidence type="ECO:0000256" key="3">
    <source>
        <dbReference type="ARBA" id="ARBA00022679"/>
    </source>
</evidence>